<dbReference type="EMBL" id="KZ303845">
    <property type="protein sequence ID" value="PHZ14843.1"/>
    <property type="molecule type" value="Genomic_DNA"/>
</dbReference>
<dbReference type="Proteomes" id="UP000242254">
    <property type="component" value="Unassembled WGS sequence"/>
</dbReference>
<evidence type="ECO:0000313" key="9">
    <source>
        <dbReference type="Proteomes" id="UP000242254"/>
    </source>
</evidence>
<evidence type="ECO:0000256" key="5">
    <source>
        <dbReference type="ARBA" id="ARBA00022679"/>
    </source>
</evidence>
<evidence type="ECO:0000256" key="2">
    <source>
        <dbReference type="ARBA" id="ARBA00007441"/>
    </source>
</evidence>
<dbReference type="InterPro" id="IPR004839">
    <property type="entry name" value="Aminotransferase_I/II_large"/>
</dbReference>
<dbReference type="FunFam" id="3.90.1150.10:FF:000166">
    <property type="entry name" value="Kynurenine/alpha-aminoadipate aminotransferase, mitochondrial"/>
    <property type="match status" value="1"/>
</dbReference>
<evidence type="ECO:0000259" key="7">
    <source>
        <dbReference type="Pfam" id="PF00155"/>
    </source>
</evidence>
<dbReference type="InterPro" id="IPR050859">
    <property type="entry name" value="Class-I_PLP-dep_aminotransf"/>
</dbReference>
<evidence type="ECO:0000256" key="6">
    <source>
        <dbReference type="ARBA" id="ARBA00022898"/>
    </source>
</evidence>
<organism evidence="8 9">
    <name type="scientific">Rhizopus microsporus ATCC 52813</name>
    <dbReference type="NCBI Taxonomy" id="1340429"/>
    <lineage>
        <taxon>Eukaryota</taxon>
        <taxon>Fungi</taxon>
        <taxon>Fungi incertae sedis</taxon>
        <taxon>Mucoromycota</taxon>
        <taxon>Mucoromycotina</taxon>
        <taxon>Mucoromycetes</taxon>
        <taxon>Mucorales</taxon>
        <taxon>Mucorineae</taxon>
        <taxon>Rhizopodaceae</taxon>
        <taxon>Rhizopus</taxon>
    </lineage>
</organism>
<gene>
    <name evidence="8" type="ORF">RHIMIDRAFT_235596</name>
</gene>
<dbReference type="InterPro" id="IPR015424">
    <property type="entry name" value="PyrdxlP-dep_Trfase"/>
</dbReference>
<dbReference type="PANTHER" id="PTHR42790">
    <property type="entry name" value="AMINOTRANSFERASE"/>
    <property type="match status" value="1"/>
</dbReference>
<dbReference type="STRING" id="1340429.A0A2G4T1E5"/>
<reference evidence="8 9" key="1">
    <citation type="journal article" date="2016" name="Proc. Natl. Acad. Sci. U.S.A.">
        <title>Lipid metabolic changes in an early divergent fungus govern the establishment of a mutualistic symbiosis with endobacteria.</title>
        <authorList>
            <person name="Lastovetsky O.A."/>
            <person name="Gaspar M.L."/>
            <person name="Mondo S.J."/>
            <person name="LaButti K.M."/>
            <person name="Sandor L."/>
            <person name="Grigoriev I.V."/>
            <person name="Henry S.A."/>
            <person name="Pawlowska T.E."/>
        </authorList>
    </citation>
    <scope>NUCLEOTIDE SEQUENCE [LARGE SCALE GENOMIC DNA]</scope>
    <source>
        <strain evidence="8 9">ATCC 52813</strain>
    </source>
</reference>
<dbReference type="RefSeq" id="XP_023468551.1">
    <property type="nucleotide sequence ID" value="XM_023608381.1"/>
</dbReference>
<dbReference type="SMR" id="A0A2G4T1E5"/>
<keyword evidence="6" id="KW-0663">Pyridoxal phosphate</keyword>
<accession>A0A2G4T1E5</accession>
<sequence length="418" mass="46806">MDYSKYLSEQSKARQPSPIRALQPFLHDPNIISLGAGQPNPSTFPFKSMTVTLESGETLQMDQQLFRRCLSYDLTSGLPQLNSWLRQLQEIEHKPKHEDFALSIGVGSQDLLTKAFEMVIDPGTPILVEDPSYTGALAFLKTQPCKLIGVATDAYGLIPETLDEVLSKWTDGKKPNALYTIPCGGNPTGATATLERKQKVYAVCQKHDLLILEDDPYYYLQFTSRVPSYFSMDQDARVLRFDSMSKVLSSGLRIGWVTGPAELVRRIDLHTMVTNLQSSGVPQLMAYELLNSWGHDGFFKHVDSVADFYRTKADQFEECLQRHMKGYGEWAKPSGGMFFWIKLLGGVTDSSDLIMNTAIPKKGVIAVPGNAFMPAGEHTPYIRVSFSNVSYEQMDEGVRRLVEAVKEEADRNDVPIKQ</sequence>
<keyword evidence="4" id="KW-0032">Aminotransferase</keyword>
<keyword evidence="5 8" id="KW-0808">Transferase</keyword>
<comment type="cofactor">
    <cofactor evidence="1">
        <name>pyridoxal 5'-phosphate</name>
        <dbReference type="ChEBI" id="CHEBI:597326"/>
    </cofactor>
</comment>
<feature type="domain" description="Aminotransferase class I/classII large" evidence="7">
    <location>
        <begin position="31"/>
        <end position="401"/>
    </location>
</feature>
<keyword evidence="9" id="KW-1185">Reference proteome</keyword>
<dbReference type="InterPro" id="IPR015421">
    <property type="entry name" value="PyrdxlP-dep_Trfase_major"/>
</dbReference>
<dbReference type="GO" id="GO:1901605">
    <property type="term" value="P:alpha-amino acid metabolic process"/>
    <property type="evidence" value="ECO:0007669"/>
    <property type="project" value="TreeGrafter"/>
</dbReference>
<dbReference type="Pfam" id="PF00155">
    <property type="entry name" value="Aminotran_1_2"/>
    <property type="match status" value="1"/>
</dbReference>
<proteinExistence type="inferred from homology"/>
<name>A0A2G4T1E5_RHIZD</name>
<dbReference type="FunFam" id="3.40.640.10:FF:000053">
    <property type="entry name" value="Aminotransferase, class I"/>
    <property type="match status" value="1"/>
</dbReference>
<dbReference type="PANTHER" id="PTHR42790:SF19">
    <property type="entry name" value="KYNURENINE_ALPHA-AMINOADIPATE AMINOTRANSFERASE, MITOCHONDRIAL"/>
    <property type="match status" value="1"/>
</dbReference>
<evidence type="ECO:0000313" key="8">
    <source>
        <dbReference type="EMBL" id="PHZ14843.1"/>
    </source>
</evidence>
<evidence type="ECO:0000256" key="4">
    <source>
        <dbReference type="ARBA" id="ARBA00022576"/>
    </source>
</evidence>
<dbReference type="CDD" id="cd00609">
    <property type="entry name" value="AAT_like"/>
    <property type="match status" value="1"/>
</dbReference>
<dbReference type="SUPFAM" id="SSF53383">
    <property type="entry name" value="PLP-dependent transferases"/>
    <property type="match status" value="1"/>
</dbReference>
<dbReference type="GO" id="GO:0008483">
    <property type="term" value="F:transaminase activity"/>
    <property type="evidence" value="ECO:0007669"/>
    <property type="project" value="UniProtKB-KW"/>
</dbReference>
<dbReference type="GeneID" id="35439371"/>
<evidence type="ECO:0000256" key="3">
    <source>
        <dbReference type="ARBA" id="ARBA00011738"/>
    </source>
</evidence>
<dbReference type="GO" id="GO:0030170">
    <property type="term" value="F:pyridoxal phosphate binding"/>
    <property type="evidence" value="ECO:0007669"/>
    <property type="project" value="InterPro"/>
</dbReference>
<dbReference type="AlphaFoldDB" id="A0A2G4T1E5"/>
<dbReference type="Gene3D" id="3.40.640.10">
    <property type="entry name" value="Type I PLP-dependent aspartate aminotransferase-like (Major domain)"/>
    <property type="match status" value="1"/>
</dbReference>
<comment type="subunit">
    <text evidence="3">Homodimer.</text>
</comment>
<evidence type="ECO:0000256" key="1">
    <source>
        <dbReference type="ARBA" id="ARBA00001933"/>
    </source>
</evidence>
<protein>
    <submittedName>
        <fullName evidence="8">PLP-dependent transferase</fullName>
    </submittedName>
</protein>
<comment type="similarity">
    <text evidence="2">Belongs to the class-I pyridoxal-phosphate-dependent aminotransferase family.</text>
</comment>